<dbReference type="GO" id="GO:0005085">
    <property type="term" value="F:guanyl-nucleotide exchange factor activity"/>
    <property type="evidence" value="ECO:0007669"/>
    <property type="project" value="TreeGrafter"/>
</dbReference>
<keyword evidence="5" id="KW-1185">Reference proteome</keyword>
<comment type="caution">
    <text evidence="4">The sequence shown here is derived from an EMBL/GenBank/DDBJ whole genome shotgun (WGS) entry which is preliminary data.</text>
</comment>
<keyword evidence="2" id="KW-0813">Transport</keyword>
<dbReference type="Pfam" id="PF04603">
    <property type="entry name" value="Mog1"/>
    <property type="match status" value="1"/>
</dbReference>
<sequence length="246" mass="26636">MTRKEKSISEKVRSHALFGGAITISLPASFSSASDIRQVPDNQEVFIDDASDASLILELLDLERDKEGLEAATYFFNDLAEHNDAQNATIQYKEDLSGTSLVPNLAAYPTYALVGTQTVSKFHAADAALLPVRIYLVNVRLQQTGTDVLLTLNLPALAQAPAAASFNAAMFVKGNVCPDSGMAALQEALASLTIRNWGLFGGAIRIRESVQHEYTHITARQDGVGWAFSIRLLKVSNNALIKSREA</sequence>
<dbReference type="PANTHER" id="PTHR15837:SF0">
    <property type="entry name" value="RAN GUANINE NUCLEOTIDE RELEASE FACTOR"/>
    <property type="match status" value="1"/>
</dbReference>
<dbReference type="GO" id="GO:0006606">
    <property type="term" value="P:protein import into nucleus"/>
    <property type="evidence" value="ECO:0007669"/>
    <property type="project" value="TreeGrafter"/>
</dbReference>
<dbReference type="SUPFAM" id="SSF55724">
    <property type="entry name" value="Mog1p/PsbP-like"/>
    <property type="match status" value="1"/>
</dbReference>
<dbReference type="GO" id="GO:0031267">
    <property type="term" value="F:small GTPase binding"/>
    <property type="evidence" value="ECO:0007669"/>
    <property type="project" value="TreeGrafter"/>
</dbReference>
<dbReference type="EMBL" id="AZIL01001223">
    <property type="protein sequence ID" value="EWM24485.1"/>
    <property type="molecule type" value="Genomic_DNA"/>
</dbReference>
<reference evidence="4 5" key="1">
    <citation type="journal article" date="2014" name="Mol. Plant">
        <title>Chromosome Scale Genome Assembly and Transcriptome Profiling of Nannochloropsis gaditana in Nitrogen Depletion.</title>
        <authorList>
            <person name="Corteggiani Carpinelli E."/>
            <person name="Telatin A."/>
            <person name="Vitulo N."/>
            <person name="Forcato C."/>
            <person name="D'Angelo M."/>
            <person name="Schiavon R."/>
            <person name="Vezzi A."/>
            <person name="Giacometti G.M."/>
            <person name="Morosinotto T."/>
            <person name="Valle G."/>
        </authorList>
    </citation>
    <scope>NUCLEOTIDE SEQUENCE [LARGE SCALE GENOMIC DNA]</scope>
    <source>
        <strain evidence="4 5">B-31</strain>
    </source>
</reference>
<protein>
    <submittedName>
        <fullName evidence="4">Mog1/PsbP/DUF1795, alpha/beta/alpha sandwich</fullName>
    </submittedName>
</protein>
<gene>
    <name evidence="4" type="ORF">Naga_100662g3</name>
</gene>
<dbReference type="Proteomes" id="UP000019335">
    <property type="component" value="Chromosome 13"/>
</dbReference>
<name>W7TBW4_9STRA</name>
<dbReference type="AlphaFoldDB" id="W7TBW4"/>
<proteinExistence type="inferred from homology"/>
<evidence type="ECO:0000313" key="5">
    <source>
        <dbReference type="Proteomes" id="UP000019335"/>
    </source>
</evidence>
<accession>W7TBW4</accession>
<evidence type="ECO:0000313" key="4">
    <source>
        <dbReference type="EMBL" id="EWM24485.1"/>
    </source>
</evidence>
<evidence type="ECO:0000256" key="1">
    <source>
        <dbReference type="ARBA" id="ARBA00010307"/>
    </source>
</evidence>
<comment type="similarity">
    <text evidence="1">Belongs to the MOG1 family.</text>
</comment>
<dbReference type="PANTHER" id="PTHR15837">
    <property type="entry name" value="RAN GUANINE NUCLEOTIDE RELEASE FACTOR"/>
    <property type="match status" value="1"/>
</dbReference>
<organism evidence="4 5">
    <name type="scientific">Nannochloropsis gaditana</name>
    <dbReference type="NCBI Taxonomy" id="72520"/>
    <lineage>
        <taxon>Eukaryota</taxon>
        <taxon>Sar</taxon>
        <taxon>Stramenopiles</taxon>
        <taxon>Ochrophyta</taxon>
        <taxon>Eustigmatophyceae</taxon>
        <taxon>Eustigmatales</taxon>
        <taxon>Monodopsidaceae</taxon>
        <taxon>Nannochloropsis</taxon>
    </lineage>
</organism>
<evidence type="ECO:0000256" key="3">
    <source>
        <dbReference type="ARBA" id="ARBA00022927"/>
    </source>
</evidence>
<dbReference type="InterPro" id="IPR007681">
    <property type="entry name" value="Mog1"/>
</dbReference>
<evidence type="ECO:0000256" key="2">
    <source>
        <dbReference type="ARBA" id="ARBA00022448"/>
    </source>
</evidence>
<dbReference type="OrthoDB" id="10255285at2759"/>
<keyword evidence="3" id="KW-0653">Protein transport</keyword>
<dbReference type="InterPro" id="IPR016123">
    <property type="entry name" value="Mog1/PsbP_a/b/a-sand"/>
</dbReference>
<dbReference type="Gene3D" id="3.40.1000.10">
    <property type="entry name" value="Mog1/PsbP, alpha/beta/alpha sandwich"/>
    <property type="match status" value="1"/>
</dbReference>
<dbReference type="GO" id="GO:0005634">
    <property type="term" value="C:nucleus"/>
    <property type="evidence" value="ECO:0007669"/>
    <property type="project" value="TreeGrafter"/>
</dbReference>